<dbReference type="Pfam" id="PF13936">
    <property type="entry name" value="HTH_38"/>
    <property type="match status" value="1"/>
</dbReference>
<feature type="region of interest" description="Disordered" evidence="1">
    <location>
        <begin position="42"/>
        <end position="76"/>
    </location>
</feature>
<dbReference type="OrthoDB" id="9803231at2"/>
<organism evidence="2 3">
    <name type="scientific">Legionella geestiana</name>
    <dbReference type="NCBI Taxonomy" id="45065"/>
    <lineage>
        <taxon>Bacteria</taxon>
        <taxon>Pseudomonadati</taxon>
        <taxon>Pseudomonadota</taxon>
        <taxon>Gammaproteobacteria</taxon>
        <taxon>Legionellales</taxon>
        <taxon>Legionellaceae</taxon>
        <taxon>Legionella</taxon>
    </lineage>
</organism>
<comment type="caution">
    <text evidence="2">The sequence shown here is derived from an EMBL/GenBank/DDBJ whole genome shotgun (WGS) entry which is preliminary data.</text>
</comment>
<gene>
    <name evidence="2" type="ORF">Lgee_0385</name>
</gene>
<dbReference type="InterPro" id="IPR051917">
    <property type="entry name" value="Transposase-Integrase"/>
</dbReference>
<dbReference type="PANTHER" id="PTHR10948">
    <property type="entry name" value="TRANSPOSASE"/>
    <property type="match status" value="1"/>
</dbReference>
<dbReference type="GO" id="GO:0032196">
    <property type="term" value="P:transposition"/>
    <property type="evidence" value="ECO:0007669"/>
    <property type="project" value="TreeGrafter"/>
</dbReference>
<proteinExistence type="predicted"/>
<accession>A0A0W0U8P9</accession>
<dbReference type="RefSeq" id="WP_051550900.1">
    <property type="nucleotide sequence ID" value="NZ_CP038271.1"/>
</dbReference>
<sequence>MAAGYHHVTRDIRCQIYALKSMGQSLSKIALAVGRDKSTISREISRNTGGQGYRYKQSDEKAKARRSDASQAPKKLTKEMQSTIREKLLEDWSPDQISGRLKLEGKAISHETIYQFVWRDKRRRQAV</sequence>
<dbReference type="Proteomes" id="UP000054785">
    <property type="component" value="Unassembled WGS sequence"/>
</dbReference>
<feature type="compositionally biased region" description="Basic and acidic residues" evidence="1">
    <location>
        <begin position="56"/>
        <end position="68"/>
    </location>
</feature>
<dbReference type="PATRIC" id="fig|45065.4.peg.407"/>
<dbReference type="InterPro" id="IPR025246">
    <property type="entry name" value="IS30-like_HTH"/>
</dbReference>
<dbReference type="AlphaFoldDB" id="A0A0W0U8P9"/>
<dbReference type="GO" id="GO:0004803">
    <property type="term" value="F:transposase activity"/>
    <property type="evidence" value="ECO:0007669"/>
    <property type="project" value="TreeGrafter"/>
</dbReference>
<dbReference type="PANTHER" id="PTHR10948:SF23">
    <property type="entry name" value="TRANSPOSASE INSI FOR INSERTION SEQUENCE ELEMENT IS30A-RELATED"/>
    <property type="match status" value="1"/>
</dbReference>
<dbReference type="Pfam" id="PF13565">
    <property type="entry name" value="HTH_32"/>
    <property type="match status" value="1"/>
</dbReference>
<protein>
    <submittedName>
        <fullName evidence="2">Integrase catalytic subunit</fullName>
    </submittedName>
</protein>
<evidence type="ECO:0000313" key="3">
    <source>
        <dbReference type="Proteomes" id="UP000054785"/>
    </source>
</evidence>
<name>A0A0W0U8P9_9GAMM</name>
<dbReference type="EMBL" id="LNYC01000007">
    <property type="protein sequence ID" value="KTD04007.1"/>
    <property type="molecule type" value="Genomic_DNA"/>
</dbReference>
<reference evidence="2 3" key="1">
    <citation type="submission" date="2015-11" db="EMBL/GenBank/DDBJ databases">
        <title>Genomic analysis of 38 Legionella species identifies large and diverse effector repertoires.</title>
        <authorList>
            <person name="Burstein D."/>
            <person name="Amaro F."/>
            <person name="Zusman T."/>
            <person name="Lifshitz Z."/>
            <person name="Cohen O."/>
            <person name="Gilbert J.A."/>
            <person name="Pupko T."/>
            <person name="Shuman H.A."/>
            <person name="Segal G."/>
        </authorList>
    </citation>
    <scope>NUCLEOTIDE SEQUENCE [LARGE SCALE GENOMIC DNA]</scope>
    <source>
        <strain evidence="2 3">ATCC 49504</strain>
    </source>
</reference>
<dbReference type="GO" id="GO:0005829">
    <property type="term" value="C:cytosol"/>
    <property type="evidence" value="ECO:0007669"/>
    <property type="project" value="TreeGrafter"/>
</dbReference>
<evidence type="ECO:0000313" key="2">
    <source>
        <dbReference type="EMBL" id="KTD04007.1"/>
    </source>
</evidence>
<evidence type="ECO:0000256" key="1">
    <source>
        <dbReference type="SAM" id="MobiDB-lite"/>
    </source>
</evidence>
<keyword evidence="3" id="KW-1185">Reference proteome</keyword>